<dbReference type="Proteomes" id="UP001152795">
    <property type="component" value="Unassembled WGS sequence"/>
</dbReference>
<protein>
    <submittedName>
        <fullName evidence="2">Uncharacterized protein</fullName>
    </submittedName>
</protein>
<dbReference type="AlphaFoldDB" id="A0A6S7I031"/>
<feature type="compositionally biased region" description="Basic residues" evidence="1">
    <location>
        <begin position="41"/>
        <end position="50"/>
    </location>
</feature>
<gene>
    <name evidence="2" type="ORF">PACLA_8A022142</name>
</gene>
<reference evidence="2" key="1">
    <citation type="submission" date="2020-04" db="EMBL/GenBank/DDBJ databases">
        <authorList>
            <person name="Alioto T."/>
            <person name="Alioto T."/>
            <person name="Gomez Garrido J."/>
        </authorList>
    </citation>
    <scope>NUCLEOTIDE SEQUENCE</scope>
    <source>
        <strain evidence="2">A484AB</strain>
    </source>
</reference>
<organism evidence="2 3">
    <name type="scientific">Paramuricea clavata</name>
    <name type="common">Red gorgonian</name>
    <name type="synonym">Violescent sea-whip</name>
    <dbReference type="NCBI Taxonomy" id="317549"/>
    <lineage>
        <taxon>Eukaryota</taxon>
        <taxon>Metazoa</taxon>
        <taxon>Cnidaria</taxon>
        <taxon>Anthozoa</taxon>
        <taxon>Octocorallia</taxon>
        <taxon>Malacalcyonacea</taxon>
        <taxon>Plexauridae</taxon>
        <taxon>Paramuricea</taxon>
    </lineage>
</organism>
<evidence type="ECO:0000256" key="1">
    <source>
        <dbReference type="SAM" id="MobiDB-lite"/>
    </source>
</evidence>
<name>A0A6S7I031_PARCT</name>
<keyword evidence="3" id="KW-1185">Reference proteome</keyword>
<feature type="compositionally biased region" description="Low complexity" evidence="1">
    <location>
        <begin position="53"/>
        <end position="66"/>
    </location>
</feature>
<evidence type="ECO:0000313" key="3">
    <source>
        <dbReference type="Proteomes" id="UP001152795"/>
    </source>
</evidence>
<comment type="caution">
    <text evidence="2">The sequence shown here is derived from an EMBL/GenBank/DDBJ whole genome shotgun (WGS) entry which is preliminary data.</text>
</comment>
<dbReference type="EMBL" id="CACRXK020003793">
    <property type="protein sequence ID" value="CAB4000271.1"/>
    <property type="molecule type" value="Genomic_DNA"/>
</dbReference>
<evidence type="ECO:0000313" key="2">
    <source>
        <dbReference type="EMBL" id="CAB4000271.1"/>
    </source>
</evidence>
<accession>A0A6S7I031</accession>
<sequence length="92" mass="9697">IVVAVMAELAHEGSFLLDDLERSIVENAAALPNVEEEVRGRGRGRARGRGRVADQGIGQQGGRAQRGCGPVAAEVVVEEYVVVGEVMEVEGV</sequence>
<feature type="non-terminal residue" evidence="2">
    <location>
        <position position="1"/>
    </location>
</feature>
<proteinExistence type="predicted"/>
<feature type="region of interest" description="Disordered" evidence="1">
    <location>
        <begin position="39"/>
        <end position="66"/>
    </location>
</feature>